<feature type="active site" evidence="3">
    <location>
        <position position="279"/>
    </location>
</feature>
<dbReference type="CDD" id="cd07103">
    <property type="entry name" value="ALDH_F5_SSADH_GabD"/>
    <property type="match status" value="1"/>
</dbReference>
<evidence type="ECO:0000256" key="5">
    <source>
        <dbReference type="SAM" id="MobiDB-lite"/>
    </source>
</evidence>
<feature type="domain" description="Aldehyde dehydrogenase" evidence="6">
    <location>
        <begin position="48"/>
        <end position="384"/>
    </location>
</feature>
<dbReference type="FunFam" id="3.40.605.10:FF:000007">
    <property type="entry name" value="NAD/NADP-dependent betaine aldehyde dehydrogenase"/>
    <property type="match status" value="1"/>
</dbReference>
<dbReference type="InterPro" id="IPR050740">
    <property type="entry name" value="Aldehyde_DH_Superfamily"/>
</dbReference>
<dbReference type="SUPFAM" id="SSF53720">
    <property type="entry name" value="ALDH-like"/>
    <property type="match status" value="1"/>
</dbReference>
<name>A0A364V8F0_9CORY</name>
<dbReference type="Gene3D" id="3.40.309.10">
    <property type="entry name" value="Aldehyde Dehydrogenase, Chain A, domain 2"/>
    <property type="match status" value="2"/>
</dbReference>
<gene>
    <name evidence="7" type="ORF">CWC39_10095</name>
</gene>
<evidence type="ECO:0000256" key="3">
    <source>
        <dbReference type="PROSITE-ProRule" id="PRU10007"/>
    </source>
</evidence>
<feature type="domain" description="Aldehyde dehydrogenase" evidence="6">
    <location>
        <begin position="438"/>
        <end position="551"/>
    </location>
</feature>
<dbReference type="PANTHER" id="PTHR43353:SF5">
    <property type="entry name" value="SUCCINATE-SEMIALDEHYDE DEHYDROGENASE, MITOCHONDRIAL"/>
    <property type="match status" value="1"/>
</dbReference>
<evidence type="ECO:0000259" key="6">
    <source>
        <dbReference type="Pfam" id="PF00171"/>
    </source>
</evidence>
<dbReference type="EMBL" id="PHQP01000124">
    <property type="protein sequence ID" value="RAV32925.1"/>
    <property type="molecule type" value="Genomic_DNA"/>
</dbReference>
<protein>
    <submittedName>
        <fullName evidence="7">NAD-dependent succinate-semialdehyde dehydrogenase</fullName>
    </submittedName>
</protein>
<dbReference type="InterPro" id="IPR016161">
    <property type="entry name" value="Ald_DH/histidinol_DH"/>
</dbReference>
<evidence type="ECO:0000313" key="7">
    <source>
        <dbReference type="EMBL" id="RAV32925.1"/>
    </source>
</evidence>
<dbReference type="Gene3D" id="3.40.605.10">
    <property type="entry name" value="Aldehyde Dehydrogenase, Chain A, domain 1"/>
    <property type="match status" value="2"/>
</dbReference>
<dbReference type="InterPro" id="IPR016163">
    <property type="entry name" value="Ald_DH_C"/>
</dbReference>
<dbReference type="RefSeq" id="WP_112770329.1">
    <property type="nucleotide sequence ID" value="NZ_CP063191.1"/>
</dbReference>
<dbReference type="FunFam" id="3.40.605.10:FF:000026">
    <property type="entry name" value="Aldehyde dehydrogenase, putative"/>
    <property type="match status" value="1"/>
</dbReference>
<evidence type="ECO:0000256" key="2">
    <source>
        <dbReference type="ARBA" id="ARBA00023002"/>
    </source>
</evidence>
<comment type="similarity">
    <text evidence="1 4">Belongs to the aldehyde dehydrogenase family.</text>
</comment>
<evidence type="ECO:0000313" key="8">
    <source>
        <dbReference type="Proteomes" id="UP000251047"/>
    </source>
</evidence>
<feature type="region of interest" description="Disordered" evidence="5">
    <location>
        <begin position="1"/>
        <end position="23"/>
    </location>
</feature>
<evidence type="ECO:0000256" key="4">
    <source>
        <dbReference type="RuleBase" id="RU003345"/>
    </source>
</evidence>
<comment type="caution">
    <text evidence="7">The sequence shown here is derived from an EMBL/GenBank/DDBJ whole genome shotgun (WGS) entry which is preliminary data.</text>
</comment>
<proteinExistence type="inferred from homology"/>
<reference evidence="7 8" key="1">
    <citation type="journal article" date="2018" name="Syst. Appl. Microbiol.">
        <title>Corynebacterium heidelbergense sp. nov., isolated from the preen glands of Egyptian geese (Alopochen aegyptiacus).</title>
        <authorList>
            <person name="Braun M.S."/>
            <person name="Wang E."/>
            <person name="Zimmermann S."/>
            <person name="Wink M."/>
        </authorList>
    </citation>
    <scope>NUCLEOTIDE SEQUENCE [LARGE SCALE GENOMIC DNA]</scope>
    <source>
        <strain evidence="7 8">DSM 104638</strain>
    </source>
</reference>
<dbReference type="InterPro" id="IPR029510">
    <property type="entry name" value="Ald_DH_CS_GLU"/>
</dbReference>
<dbReference type="InterPro" id="IPR015590">
    <property type="entry name" value="Aldehyde_DH_dom"/>
</dbReference>
<dbReference type="GO" id="GO:0009450">
    <property type="term" value="P:gamma-aminobutyric acid catabolic process"/>
    <property type="evidence" value="ECO:0007669"/>
    <property type="project" value="TreeGrafter"/>
</dbReference>
<evidence type="ECO:0000256" key="1">
    <source>
        <dbReference type="ARBA" id="ARBA00009986"/>
    </source>
</evidence>
<dbReference type="OrthoDB" id="6882680at2"/>
<dbReference type="InterPro" id="IPR016162">
    <property type="entry name" value="Ald_DH_N"/>
</dbReference>
<keyword evidence="2 4" id="KW-0560">Oxidoreductase</keyword>
<dbReference type="Pfam" id="PF00171">
    <property type="entry name" value="Aldedh"/>
    <property type="match status" value="2"/>
</dbReference>
<sequence length="558" mass="58621">MTDHASTTPTGGPTHGDTAPTVTVRAGERSIRVPTGLFIDGSFRPGGDGETISVVDASTARPFADVASATEADATEALDHAVAVQQDWAATPTRERAEIMRRIFDLLMENAEDLAALQSVELGRALPDSKGEVTYGSEYFRWFSERACAVRGDYRAAPAGNGRIVTHHRPVGPVLAITPWNFPLAMVTRKLAPALAAGCTLIAKPAQLTPLTMLFVAELCRRAGLPDGVFQVLPTSSAKRVSTLLEDDRLRKLTFTGSTEVGLKLASTAAERAIRTSLELGGNAPFVVLSHADVDRAVEAAIASKMRGGGQVCIASNRFIVHRDVAEAFTRGVVERMRQFVLGPGTHPRTTLGPMVSADQLEKVAGLVERAVAEGATVELGGYRLTEEKLAQMKSTGAGAEEGSTVGDGGPGEQLAAAAGDAGAPETNTPLLTATDLDPAGYWYPPTVLSGVSNTSEIANEEIFGPVLAIQTVDSDEEALRIANDTPFGLAAYVMGEKLEATMKFAEQLDAGMVGVNRGVISDASAPFGGVKQSGLGREGGFEGIEEYLETVYLALGV</sequence>
<organism evidence="7 8">
    <name type="scientific">Corynebacterium heidelbergense</name>
    <dbReference type="NCBI Taxonomy" id="2055947"/>
    <lineage>
        <taxon>Bacteria</taxon>
        <taxon>Bacillati</taxon>
        <taxon>Actinomycetota</taxon>
        <taxon>Actinomycetes</taxon>
        <taxon>Mycobacteriales</taxon>
        <taxon>Corynebacteriaceae</taxon>
        <taxon>Corynebacterium</taxon>
    </lineage>
</organism>
<dbReference type="PROSITE" id="PS00687">
    <property type="entry name" value="ALDEHYDE_DEHYDR_GLU"/>
    <property type="match status" value="1"/>
</dbReference>
<accession>A0A364V8F0</accession>
<feature type="compositionally biased region" description="Low complexity" evidence="5">
    <location>
        <begin position="7"/>
        <end position="21"/>
    </location>
</feature>
<dbReference type="GO" id="GO:0004777">
    <property type="term" value="F:succinate-semialdehyde dehydrogenase (NAD+) activity"/>
    <property type="evidence" value="ECO:0007669"/>
    <property type="project" value="TreeGrafter"/>
</dbReference>
<dbReference type="Proteomes" id="UP000251047">
    <property type="component" value="Unassembled WGS sequence"/>
</dbReference>
<dbReference type="AlphaFoldDB" id="A0A364V8F0"/>
<feature type="region of interest" description="Disordered" evidence="5">
    <location>
        <begin position="394"/>
        <end position="417"/>
    </location>
</feature>
<dbReference type="PANTHER" id="PTHR43353">
    <property type="entry name" value="SUCCINATE-SEMIALDEHYDE DEHYDROGENASE, MITOCHONDRIAL"/>
    <property type="match status" value="1"/>
</dbReference>